<evidence type="ECO:0000256" key="5">
    <source>
        <dbReference type="SAM" id="Phobius"/>
    </source>
</evidence>
<dbReference type="Pfam" id="PF00015">
    <property type="entry name" value="MCPsignal"/>
    <property type="match status" value="1"/>
</dbReference>
<feature type="domain" description="Methyl-accepting transducer" evidence="6">
    <location>
        <begin position="224"/>
        <end position="471"/>
    </location>
</feature>
<dbReference type="InterPro" id="IPR024478">
    <property type="entry name" value="HlyB_4HB_MCP"/>
</dbReference>
<dbReference type="CDD" id="cd19411">
    <property type="entry name" value="MCP2201-like_sensor"/>
    <property type="match status" value="1"/>
</dbReference>
<dbReference type="Proteomes" id="UP000249396">
    <property type="component" value="Unassembled WGS sequence"/>
</dbReference>
<reference evidence="7 8" key="1">
    <citation type="journal article" date="2018" name="Aquat. Microb. Ecol.">
        <title>Gammaproteobacterial methanotrophs dominate.</title>
        <authorList>
            <person name="Rissanen A.J."/>
            <person name="Saarenheimo J."/>
            <person name="Tiirola M."/>
            <person name="Peura S."/>
            <person name="Aalto S.L."/>
            <person name="Karvinen A."/>
            <person name="Nykanen H."/>
        </authorList>
    </citation>
    <scope>NUCLEOTIDE SEQUENCE [LARGE SCALE GENOMIC DNA]</scope>
    <source>
        <strain evidence="7">AMbin10</strain>
    </source>
</reference>
<dbReference type="GO" id="GO:0007165">
    <property type="term" value="P:signal transduction"/>
    <property type="evidence" value="ECO:0007669"/>
    <property type="project" value="UniProtKB-KW"/>
</dbReference>
<evidence type="ECO:0000256" key="3">
    <source>
        <dbReference type="ARBA" id="ARBA00029447"/>
    </source>
</evidence>
<protein>
    <recommendedName>
        <fullName evidence="6">Methyl-accepting transducer domain-containing protein</fullName>
    </recommendedName>
</protein>
<evidence type="ECO:0000256" key="2">
    <source>
        <dbReference type="ARBA" id="ARBA00023224"/>
    </source>
</evidence>
<dbReference type="PANTHER" id="PTHR32089:SF120">
    <property type="entry name" value="METHYL-ACCEPTING CHEMOTAXIS PROTEIN TLPQ"/>
    <property type="match status" value="1"/>
</dbReference>
<evidence type="ECO:0000313" key="7">
    <source>
        <dbReference type="EMBL" id="PZN75664.1"/>
    </source>
</evidence>
<evidence type="ECO:0000256" key="4">
    <source>
        <dbReference type="PROSITE-ProRule" id="PRU00284"/>
    </source>
</evidence>
<keyword evidence="2 4" id="KW-0807">Transducer</keyword>
<gene>
    <name evidence="7" type="ORF">DM484_18230</name>
</gene>
<dbReference type="InterPro" id="IPR047347">
    <property type="entry name" value="YvaQ-like_sensor"/>
</dbReference>
<keyword evidence="5" id="KW-1133">Transmembrane helix</keyword>
<dbReference type="InterPro" id="IPR004089">
    <property type="entry name" value="MCPsignal_dom"/>
</dbReference>
<dbReference type="SUPFAM" id="SSF58104">
    <property type="entry name" value="Methyl-accepting chemotaxis protein (MCP) signaling domain"/>
    <property type="match status" value="1"/>
</dbReference>
<dbReference type="AlphaFoldDB" id="A0A2W4SSN7"/>
<evidence type="ECO:0000259" key="6">
    <source>
        <dbReference type="PROSITE" id="PS50111"/>
    </source>
</evidence>
<dbReference type="EMBL" id="QJPH01000380">
    <property type="protein sequence ID" value="PZN75664.1"/>
    <property type="molecule type" value="Genomic_DNA"/>
</dbReference>
<dbReference type="InterPro" id="IPR004090">
    <property type="entry name" value="Chemotax_Me-accpt_rcpt"/>
</dbReference>
<dbReference type="Pfam" id="PF12729">
    <property type="entry name" value="4HB_MCP_1"/>
    <property type="match status" value="1"/>
</dbReference>
<keyword evidence="5" id="KW-0812">Transmembrane</keyword>
<comment type="subcellular location">
    <subcellularLocation>
        <location evidence="1">Membrane</location>
    </subcellularLocation>
</comment>
<proteinExistence type="inferred from homology"/>
<dbReference type="Gene3D" id="1.10.287.950">
    <property type="entry name" value="Methyl-accepting chemotaxis protein"/>
    <property type="match status" value="1"/>
</dbReference>
<dbReference type="PANTHER" id="PTHR32089">
    <property type="entry name" value="METHYL-ACCEPTING CHEMOTAXIS PROTEIN MCPB"/>
    <property type="match status" value="1"/>
</dbReference>
<organism evidence="7 8">
    <name type="scientific">Candidatus Methylumidiphilus alinenensis</name>
    <dbReference type="NCBI Taxonomy" id="2202197"/>
    <lineage>
        <taxon>Bacteria</taxon>
        <taxon>Pseudomonadati</taxon>
        <taxon>Pseudomonadota</taxon>
        <taxon>Gammaproteobacteria</taxon>
        <taxon>Methylococcales</taxon>
        <taxon>Candidatus Methylumidiphilus</taxon>
    </lineage>
</organism>
<sequence length="495" mass="55496">MKWFTSIRLSHKLIISLASFFVLIVLMSFYSLRQLEAINQKVHEIQSNWMPATQTLTEMRNWFNGYRAAAFQRLVAEEPWEIAYTEQDMKNKLDAYRKSESIYVPTIVDQTEQELFDKSSKLFDDYLKGSEQMFVLVHENKRAEALALMRGKLRDKKDEFIAAIEQDIKFNVEGGQRTAQESAILLASSRQKIYVILCVLAVFELMGFYVVKVFSDSVSLLHKVGVHTCTSSNELAAVIHQQEATIEEQAMSSNEIVASAKEISSTAKELSSNMNEIAQIAEETSHKATESQQGLSRLDETMRSMVDASNVISTKLAILNDKAGNINSVVNLIIKIADQTNLLSLNAAIEAEKAGEYGLGFSVVATEIRRLSDQTSIATFDIEQILKEMQSQVSVSVMGMDKFAEEIHRNVENVRKIGHQLTGLIEQTKALSPRIERVFEGMQAQNIGTGQITESMSLFSEGIHQTAESIRNSRKTVTLLTDASQDVQRVVKALS</sequence>
<dbReference type="SMART" id="SM00283">
    <property type="entry name" value="MA"/>
    <property type="match status" value="1"/>
</dbReference>
<dbReference type="PRINTS" id="PR00260">
    <property type="entry name" value="CHEMTRNSDUCR"/>
</dbReference>
<dbReference type="GO" id="GO:0006935">
    <property type="term" value="P:chemotaxis"/>
    <property type="evidence" value="ECO:0007669"/>
    <property type="project" value="InterPro"/>
</dbReference>
<dbReference type="PROSITE" id="PS50111">
    <property type="entry name" value="CHEMOTAXIS_TRANSDUC_2"/>
    <property type="match status" value="1"/>
</dbReference>
<dbReference type="GO" id="GO:0016020">
    <property type="term" value="C:membrane"/>
    <property type="evidence" value="ECO:0007669"/>
    <property type="project" value="UniProtKB-SubCell"/>
</dbReference>
<comment type="caution">
    <text evidence="7">The sequence shown here is derived from an EMBL/GenBank/DDBJ whole genome shotgun (WGS) entry which is preliminary data.</text>
</comment>
<evidence type="ECO:0000256" key="1">
    <source>
        <dbReference type="ARBA" id="ARBA00004370"/>
    </source>
</evidence>
<comment type="similarity">
    <text evidence="3">Belongs to the methyl-accepting chemotaxis (MCP) protein family.</text>
</comment>
<dbReference type="GO" id="GO:0004888">
    <property type="term" value="F:transmembrane signaling receptor activity"/>
    <property type="evidence" value="ECO:0007669"/>
    <property type="project" value="InterPro"/>
</dbReference>
<evidence type="ECO:0000313" key="8">
    <source>
        <dbReference type="Proteomes" id="UP000249396"/>
    </source>
</evidence>
<accession>A0A2W4SSN7</accession>
<name>A0A2W4SSN7_9GAMM</name>
<keyword evidence="5" id="KW-0472">Membrane</keyword>
<feature type="transmembrane region" description="Helical" evidence="5">
    <location>
        <begin position="13"/>
        <end position="32"/>
    </location>
</feature>